<dbReference type="Gene3D" id="1.10.510.10">
    <property type="entry name" value="Transferase(Phosphotransferase) domain 1"/>
    <property type="match status" value="1"/>
</dbReference>
<keyword evidence="3" id="KW-1185">Reference proteome</keyword>
<proteinExistence type="predicted"/>
<evidence type="ECO:0000259" key="1">
    <source>
        <dbReference type="PROSITE" id="PS50011"/>
    </source>
</evidence>
<sequence>MTNRLDKGALLPGKWSGKTYRVEKFIGAGACGSVYEVWQEGKKYALKIAQDSHILANEVAVLKHTASMEHVRRGPAFYLHDEWMGQSFYVMEMLEGQPLLDYLKGRSSLWLGMMMKQLVVELQALHAEGFAFGDMKPENLLVTSSGQLRWYDPGGMTKFGRSIREYTEFYDRGYWGKGQRTAEASYDLFAVGMILTQVLVGATFTRKSSDPTYLDKKITEALPKSHFARIAYKAINGVYEQSSEMLDDLSDATSRMSKGKPVLSSKRRVPKGLIETALFGSALLGYSLLAL</sequence>
<feature type="domain" description="Protein kinase" evidence="1">
    <location>
        <begin position="20"/>
        <end position="263"/>
    </location>
</feature>
<organism evidence="2 3">
    <name type="scientific">Paenalkalicoccus suaedae</name>
    <dbReference type="NCBI Taxonomy" id="2592382"/>
    <lineage>
        <taxon>Bacteria</taxon>
        <taxon>Bacillati</taxon>
        <taxon>Bacillota</taxon>
        <taxon>Bacilli</taxon>
        <taxon>Bacillales</taxon>
        <taxon>Bacillaceae</taxon>
        <taxon>Paenalkalicoccus</taxon>
    </lineage>
</organism>
<keyword evidence="2" id="KW-0808">Transferase</keyword>
<dbReference type="Proteomes" id="UP000318138">
    <property type="component" value="Chromosome"/>
</dbReference>
<dbReference type="AlphaFoldDB" id="A0A859F994"/>
<keyword evidence="2" id="KW-0418">Kinase</keyword>
<evidence type="ECO:0000313" key="2">
    <source>
        <dbReference type="EMBL" id="QKS69653.1"/>
    </source>
</evidence>
<dbReference type="InterPro" id="IPR000719">
    <property type="entry name" value="Prot_kinase_dom"/>
</dbReference>
<dbReference type="SMART" id="SM00220">
    <property type="entry name" value="S_TKc"/>
    <property type="match status" value="1"/>
</dbReference>
<dbReference type="EMBL" id="CP041372">
    <property type="protein sequence ID" value="QKS69653.1"/>
    <property type="molecule type" value="Genomic_DNA"/>
</dbReference>
<dbReference type="PROSITE" id="PS50011">
    <property type="entry name" value="PROTEIN_KINASE_DOM"/>
    <property type="match status" value="1"/>
</dbReference>
<dbReference type="SUPFAM" id="SSF56112">
    <property type="entry name" value="Protein kinase-like (PK-like)"/>
    <property type="match status" value="1"/>
</dbReference>
<dbReference type="PANTHER" id="PTHR24347">
    <property type="entry name" value="SERINE/THREONINE-PROTEIN KINASE"/>
    <property type="match status" value="1"/>
</dbReference>
<evidence type="ECO:0000313" key="3">
    <source>
        <dbReference type="Proteomes" id="UP000318138"/>
    </source>
</evidence>
<name>A0A859F994_9BACI</name>
<gene>
    <name evidence="2" type="ORF">FLK61_22870</name>
</gene>
<dbReference type="GO" id="GO:0004672">
    <property type="term" value="F:protein kinase activity"/>
    <property type="evidence" value="ECO:0007669"/>
    <property type="project" value="InterPro"/>
</dbReference>
<dbReference type="InterPro" id="IPR011009">
    <property type="entry name" value="Kinase-like_dom_sf"/>
</dbReference>
<dbReference type="RefSeq" id="WP_176007669.1">
    <property type="nucleotide sequence ID" value="NZ_CP041372.2"/>
</dbReference>
<dbReference type="Pfam" id="PF00069">
    <property type="entry name" value="Pkinase"/>
    <property type="match status" value="1"/>
</dbReference>
<protein>
    <submittedName>
        <fullName evidence="2">Protein kinase family protein</fullName>
    </submittedName>
</protein>
<accession>A0A859F994</accession>
<dbReference type="KEGG" id="psua:FLK61_22870"/>
<reference evidence="3" key="1">
    <citation type="submission" date="2019-07" db="EMBL/GenBank/DDBJ databases">
        <title>Bacillus alkalisoli sp. nov. isolated from saline soil.</title>
        <authorList>
            <person name="Sun J.-Q."/>
            <person name="Xu L."/>
        </authorList>
    </citation>
    <scope>NUCLEOTIDE SEQUENCE [LARGE SCALE GENOMIC DNA]</scope>
    <source>
        <strain evidence="3">M4U3P1</strain>
    </source>
</reference>
<dbReference type="GO" id="GO:0005524">
    <property type="term" value="F:ATP binding"/>
    <property type="evidence" value="ECO:0007669"/>
    <property type="project" value="InterPro"/>
</dbReference>